<keyword evidence="2" id="KW-0813">Transport</keyword>
<evidence type="ECO:0000256" key="13">
    <source>
        <dbReference type="SAM" id="Phobius"/>
    </source>
</evidence>
<feature type="domain" description="Ion transport" evidence="14">
    <location>
        <begin position="661"/>
        <end position="886"/>
    </location>
</feature>
<feature type="transmembrane region" description="Helical" evidence="13">
    <location>
        <begin position="540"/>
        <end position="558"/>
    </location>
</feature>
<keyword evidence="5" id="KW-0631">Potassium channel</keyword>
<reference evidence="15 16" key="1">
    <citation type="submission" date="2019-07" db="EMBL/GenBank/DDBJ databases">
        <title>Genomics analysis of Aphanomyces spp. identifies a new class of oomycete effector associated with host adaptation.</title>
        <authorList>
            <person name="Gaulin E."/>
        </authorList>
    </citation>
    <scope>NUCLEOTIDE SEQUENCE [LARGE SCALE GENOMIC DNA]</scope>
    <source>
        <strain evidence="15 16">ATCC 201684</strain>
    </source>
</reference>
<dbReference type="EMBL" id="VJMJ01000319">
    <property type="protein sequence ID" value="KAF0722982.1"/>
    <property type="molecule type" value="Genomic_DNA"/>
</dbReference>
<feature type="transmembrane region" description="Helical" evidence="13">
    <location>
        <begin position="184"/>
        <end position="205"/>
    </location>
</feature>
<dbReference type="Gene3D" id="1.10.287.70">
    <property type="match status" value="2"/>
</dbReference>
<dbReference type="PANTHER" id="PTHR11537:SF254">
    <property type="entry name" value="POTASSIUM VOLTAGE-GATED CHANNEL PROTEIN SHAB"/>
    <property type="match status" value="1"/>
</dbReference>
<evidence type="ECO:0000256" key="1">
    <source>
        <dbReference type="ARBA" id="ARBA00004141"/>
    </source>
</evidence>
<protein>
    <recommendedName>
        <fullName evidence="14">Ion transport domain-containing protein</fullName>
    </recommendedName>
</protein>
<feature type="transmembrane region" description="Helical" evidence="13">
    <location>
        <begin position="113"/>
        <end position="134"/>
    </location>
</feature>
<keyword evidence="6" id="KW-0851">Voltage-gated channel</keyword>
<dbReference type="Proteomes" id="UP000481153">
    <property type="component" value="Unassembled WGS sequence"/>
</dbReference>
<feature type="transmembrane region" description="Helical" evidence="13">
    <location>
        <begin position="664"/>
        <end position="685"/>
    </location>
</feature>
<comment type="caution">
    <text evidence="15">The sequence shown here is derived from an EMBL/GenBank/DDBJ whole genome shotgun (WGS) entry which is preliminary data.</text>
</comment>
<gene>
    <name evidence="15" type="ORF">Ae201684_018057</name>
</gene>
<evidence type="ECO:0000256" key="9">
    <source>
        <dbReference type="ARBA" id="ARBA00023065"/>
    </source>
</evidence>
<evidence type="ECO:0000313" key="15">
    <source>
        <dbReference type="EMBL" id="KAF0722982.1"/>
    </source>
</evidence>
<evidence type="ECO:0000256" key="10">
    <source>
        <dbReference type="ARBA" id="ARBA00023136"/>
    </source>
</evidence>
<feature type="transmembrane region" description="Helical" evidence="13">
    <location>
        <begin position="258"/>
        <end position="278"/>
    </location>
</feature>
<feature type="transmembrane region" description="Helical" evidence="13">
    <location>
        <begin position="340"/>
        <end position="363"/>
    </location>
</feature>
<feature type="transmembrane region" description="Helical" evidence="13">
    <location>
        <begin position="864"/>
        <end position="887"/>
    </location>
</feature>
<feature type="domain" description="Ion transport" evidence="14">
    <location>
        <begin position="116"/>
        <end position="365"/>
    </location>
</feature>
<feature type="transmembrane region" description="Helical" evidence="13">
    <location>
        <begin position="290"/>
        <end position="309"/>
    </location>
</feature>
<keyword evidence="3" id="KW-0633">Potassium transport</keyword>
<dbReference type="Pfam" id="PF00520">
    <property type="entry name" value="Ion_trans"/>
    <property type="match status" value="2"/>
</dbReference>
<feature type="transmembrane region" description="Helical" evidence="13">
    <location>
        <begin position="765"/>
        <end position="784"/>
    </location>
</feature>
<organism evidence="15 16">
    <name type="scientific">Aphanomyces euteiches</name>
    <dbReference type="NCBI Taxonomy" id="100861"/>
    <lineage>
        <taxon>Eukaryota</taxon>
        <taxon>Sar</taxon>
        <taxon>Stramenopiles</taxon>
        <taxon>Oomycota</taxon>
        <taxon>Saprolegniomycetes</taxon>
        <taxon>Saprolegniales</taxon>
        <taxon>Verrucalvaceae</taxon>
        <taxon>Aphanomyces</taxon>
    </lineage>
</organism>
<dbReference type="InterPro" id="IPR005821">
    <property type="entry name" value="Ion_trans_dom"/>
</dbReference>
<keyword evidence="8 13" id="KW-1133">Transmembrane helix</keyword>
<keyword evidence="9" id="KW-0406">Ion transport</keyword>
<dbReference type="PANTHER" id="PTHR11537">
    <property type="entry name" value="VOLTAGE-GATED POTASSIUM CHANNEL"/>
    <property type="match status" value="1"/>
</dbReference>
<dbReference type="GO" id="GO:0001508">
    <property type="term" value="P:action potential"/>
    <property type="evidence" value="ECO:0007669"/>
    <property type="project" value="TreeGrafter"/>
</dbReference>
<evidence type="ECO:0000313" key="16">
    <source>
        <dbReference type="Proteomes" id="UP000481153"/>
    </source>
</evidence>
<evidence type="ECO:0000256" key="11">
    <source>
        <dbReference type="ARBA" id="ARBA00023303"/>
    </source>
</evidence>
<feature type="region of interest" description="Disordered" evidence="12">
    <location>
        <begin position="1043"/>
        <end position="1063"/>
    </location>
</feature>
<accession>A0A6G0W847</accession>
<keyword evidence="10 13" id="KW-0472">Membrane</keyword>
<dbReference type="Gene3D" id="1.20.120.350">
    <property type="entry name" value="Voltage-gated potassium channels. Chain C"/>
    <property type="match status" value="2"/>
</dbReference>
<feature type="region of interest" description="Disordered" evidence="12">
    <location>
        <begin position="60"/>
        <end position="79"/>
    </location>
</feature>
<keyword evidence="11" id="KW-0407">Ion channel</keyword>
<feature type="compositionally biased region" description="Low complexity" evidence="12">
    <location>
        <begin position="1"/>
        <end position="13"/>
    </location>
</feature>
<feature type="region of interest" description="Disordered" evidence="12">
    <location>
        <begin position="1"/>
        <end position="31"/>
    </location>
</feature>
<dbReference type="SUPFAM" id="SSF81324">
    <property type="entry name" value="Voltage-gated potassium channels"/>
    <property type="match status" value="2"/>
</dbReference>
<evidence type="ECO:0000256" key="12">
    <source>
        <dbReference type="SAM" id="MobiDB-lite"/>
    </source>
</evidence>
<evidence type="ECO:0000256" key="3">
    <source>
        <dbReference type="ARBA" id="ARBA00022538"/>
    </source>
</evidence>
<keyword evidence="7" id="KW-0630">Potassium</keyword>
<dbReference type="VEuPathDB" id="FungiDB:AeMF1_010225"/>
<dbReference type="InterPro" id="IPR027359">
    <property type="entry name" value="Volt_channel_dom_sf"/>
</dbReference>
<evidence type="ECO:0000259" key="14">
    <source>
        <dbReference type="Pfam" id="PF00520"/>
    </source>
</evidence>
<feature type="transmembrane region" description="Helical" evidence="13">
    <location>
        <begin position="692"/>
        <end position="710"/>
    </location>
</feature>
<keyword evidence="4 13" id="KW-0812">Transmembrane</keyword>
<proteinExistence type="predicted"/>
<feature type="transmembrane region" description="Helical" evidence="13">
    <location>
        <begin position="154"/>
        <end position="172"/>
    </location>
</feature>
<evidence type="ECO:0000256" key="8">
    <source>
        <dbReference type="ARBA" id="ARBA00022989"/>
    </source>
</evidence>
<evidence type="ECO:0000256" key="4">
    <source>
        <dbReference type="ARBA" id="ARBA00022692"/>
    </source>
</evidence>
<feature type="compositionally biased region" description="Basic residues" evidence="12">
    <location>
        <begin position="69"/>
        <end position="79"/>
    </location>
</feature>
<dbReference type="GO" id="GO:0008076">
    <property type="term" value="C:voltage-gated potassium channel complex"/>
    <property type="evidence" value="ECO:0007669"/>
    <property type="project" value="InterPro"/>
</dbReference>
<evidence type="ECO:0000256" key="7">
    <source>
        <dbReference type="ARBA" id="ARBA00022958"/>
    </source>
</evidence>
<dbReference type="GO" id="GO:0005249">
    <property type="term" value="F:voltage-gated potassium channel activity"/>
    <property type="evidence" value="ECO:0007669"/>
    <property type="project" value="InterPro"/>
</dbReference>
<dbReference type="InterPro" id="IPR028325">
    <property type="entry name" value="VG_K_chnl"/>
</dbReference>
<sequence length="1063" mass="119205">MAARADPSDEAAAAPPPPHASPPARLQRLSTVPHRVESQERVLFRRTSTGLTNTLVVELKRRPTTPPTRLKRRASSKKHAKSFQERPKVIVITWRYRLRQMFKHPHASLLGRIHHYGMLGAIVGNFIPMMLQTLDGPANGGSDPAYPSLPSSDAFYAWEIFFTAIFGLDLGLRCVAAKRQTKFWWQLMTWIDVLGILPVFSTVYMKYQLGWNAIQCATIERYTSLLRLFRIIRVTFMLRNVEGMQVLYYTIVDCVRPLTITFFFLVTIVMVFATVLYYGEPCYNAATCPFTDIVNAGYFVMVTYVATAASPSLRLPESTCRVATVGYGDQVPSLNNPPTILLTVAVMIFGALYLAMPLAIIGIKYELAWQRFVRHSGMSASTHNLRAALHGTPMVTMDPISHRANRRLLHFSDTFSRLHRLVSAFLDVTPTTFSGATTSREQIHGLCIETMDRFHELTRLLRSLEPVSDASSSEHSHRPPMAPRRHSSLATIALNIFSKARQKVAPFKRAETPMTLAETTSGSFRAQLRKALHASGHTTWPNRFYLMCVIVSLVIFYAESMPELHAYGIDTKLCRTSMAVYCAGAVPETDPGCFVWTEKQTPSRTPLDFTCTLDTFPSRCFGRGWNAGTDGFDCTSNFEQVADVCHLRECQPGHRPLIDMTARWLYIELFLAFVFTIEVSLAIFAAKRRRRLFQRTAFWVDVLALVPFYAEIFNLHGPLFAVLPTFPSFESIIPVLKTLRILKLGRYFQASAVLTRTAALTIERLLIPIFFLFMACTTAAAFLYEVERGVSCLAHYPCYSFGFNLMTRDIAAPFPPKKRIQIQMETLAIVKDMWRSSWLATVTLTTVGYGDMKPRTPLGRIFDIVLMIFGSIYTAMPLSLIGGQFYFCYREFVRQEQESLATPVPDAAAPEAETLFATASTQSLPSSSAHPNRFTEHESKLLGATTLIFVPILDDMMATVDNLHEVLKVSAQLTSEASLSHRASLKLRLSARRGSTVAPTQMNNATKLHQLRSSIHTSLAHLMTMALQLNKVMDVVVTKPPTASDAEDMISPTEVDSVNEKST</sequence>
<comment type="subcellular location">
    <subcellularLocation>
        <location evidence="1">Membrane</location>
        <topology evidence="1">Multi-pass membrane protein</topology>
    </subcellularLocation>
</comment>
<dbReference type="PRINTS" id="PR00169">
    <property type="entry name" value="KCHANNEL"/>
</dbReference>
<keyword evidence="16" id="KW-1185">Reference proteome</keyword>
<evidence type="ECO:0000256" key="2">
    <source>
        <dbReference type="ARBA" id="ARBA00022448"/>
    </source>
</evidence>
<name>A0A6G0W847_9STRA</name>
<dbReference type="AlphaFoldDB" id="A0A6G0W847"/>
<evidence type="ECO:0000256" key="5">
    <source>
        <dbReference type="ARBA" id="ARBA00022826"/>
    </source>
</evidence>
<evidence type="ECO:0000256" key="6">
    <source>
        <dbReference type="ARBA" id="ARBA00022882"/>
    </source>
</evidence>